<gene>
    <name evidence="1" type="ORF">MM415B02148_0002</name>
</gene>
<organism evidence="1">
    <name type="scientific">viral metagenome</name>
    <dbReference type="NCBI Taxonomy" id="1070528"/>
    <lineage>
        <taxon>unclassified sequences</taxon>
        <taxon>metagenomes</taxon>
        <taxon>organismal metagenomes</taxon>
    </lineage>
</organism>
<sequence>MWFVRKSRYKAAVEAQKKAERTVAYQHQVIADSATARTKESLKTRLRLNKALHLLTPAQREEVMEDDEPPVRTLHLVAVPFCSTY</sequence>
<accession>A0A6M3KVA3</accession>
<name>A0A6M3KVA3_9ZZZZ</name>
<evidence type="ECO:0000313" key="1">
    <source>
        <dbReference type="EMBL" id="QJA86016.1"/>
    </source>
</evidence>
<reference evidence="1" key="1">
    <citation type="submission" date="2020-03" db="EMBL/GenBank/DDBJ databases">
        <title>The deep terrestrial virosphere.</title>
        <authorList>
            <person name="Holmfeldt K."/>
            <person name="Nilsson E."/>
            <person name="Simone D."/>
            <person name="Lopez-Fernandez M."/>
            <person name="Wu X."/>
            <person name="de Brujin I."/>
            <person name="Lundin D."/>
            <person name="Andersson A."/>
            <person name="Bertilsson S."/>
            <person name="Dopson M."/>
        </authorList>
    </citation>
    <scope>NUCLEOTIDE SEQUENCE</scope>
    <source>
        <strain evidence="1">MM415B02148</strain>
    </source>
</reference>
<dbReference type="EMBL" id="MT142610">
    <property type="protein sequence ID" value="QJA86016.1"/>
    <property type="molecule type" value="Genomic_DNA"/>
</dbReference>
<proteinExistence type="predicted"/>
<protein>
    <submittedName>
        <fullName evidence="1">Uncharacterized protein</fullName>
    </submittedName>
</protein>
<dbReference type="AlphaFoldDB" id="A0A6M3KVA3"/>